<reference evidence="3 4" key="1">
    <citation type="submission" date="2021-03" db="EMBL/GenBank/DDBJ databases">
        <title>novel species isolated from a fishpond in China.</title>
        <authorList>
            <person name="Lu H."/>
            <person name="Cai Z."/>
        </authorList>
    </citation>
    <scope>NUCLEOTIDE SEQUENCE [LARGE SCALE GENOMIC DNA]</scope>
    <source>
        <strain evidence="3 4">H41</strain>
    </source>
</reference>
<comment type="caution">
    <text evidence="3">The sequence shown here is derived from an EMBL/GenBank/DDBJ whole genome shotgun (WGS) entry which is preliminary data.</text>
</comment>
<evidence type="ECO:0000313" key="4">
    <source>
        <dbReference type="Proteomes" id="UP000664317"/>
    </source>
</evidence>
<organism evidence="3 4">
    <name type="scientific">Algoriphagus oliviformis</name>
    <dbReference type="NCBI Taxonomy" id="2811231"/>
    <lineage>
        <taxon>Bacteria</taxon>
        <taxon>Pseudomonadati</taxon>
        <taxon>Bacteroidota</taxon>
        <taxon>Cytophagia</taxon>
        <taxon>Cytophagales</taxon>
        <taxon>Cyclobacteriaceae</taxon>
        <taxon>Algoriphagus</taxon>
    </lineage>
</organism>
<keyword evidence="1" id="KW-0597">Phosphoprotein</keyword>
<proteinExistence type="predicted"/>
<dbReference type="CDD" id="cd00156">
    <property type="entry name" value="REC"/>
    <property type="match status" value="1"/>
</dbReference>
<keyword evidence="4" id="KW-1185">Reference proteome</keyword>
<accession>A0ABS3C104</accession>
<dbReference type="InterPro" id="IPR052893">
    <property type="entry name" value="TCS_response_regulator"/>
</dbReference>
<dbReference type="PANTHER" id="PTHR44520">
    <property type="entry name" value="RESPONSE REGULATOR RCP1-RELATED"/>
    <property type="match status" value="1"/>
</dbReference>
<name>A0ABS3C104_9BACT</name>
<dbReference type="Pfam" id="PF00072">
    <property type="entry name" value="Response_reg"/>
    <property type="match status" value="1"/>
</dbReference>
<dbReference type="PANTHER" id="PTHR44520:SF2">
    <property type="entry name" value="RESPONSE REGULATOR RCP1"/>
    <property type="match status" value="1"/>
</dbReference>
<gene>
    <name evidence="3" type="ORF">J0A68_07525</name>
</gene>
<dbReference type="InterPro" id="IPR001789">
    <property type="entry name" value="Sig_transdc_resp-reg_receiver"/>
</dbReference>
<dbReference type="InterPro" id="IPR011006">
    <property type="entry name" value="CheY-like_superfamily"/>
</dbReference>
<evidence type="ECO:0000256" key="1">
    <source>
        <dbReference type="PROSITE-ProRule" id="PRU00169"/>
    </source>
</evidence>
<evidence type="ECO:0000313" key="3">
    <source>
        <dbReference type="EMBL" id="MBN7810799.1"/>
    </source>
</evidence>
<dbReference type="SMART" id="SM00448">
    <property type="entry name" value="REC"/>
    <property type="match status" value="1"/>
</dbReference>
<sequence length="123" mass="14036">MNFVNKRMLEKSGHADTIEVGLGGRMGLELLANKQQKGERFPDLIMLDLNMPEINGWEFLDEYRKFSPQVKSKTLLVMLTSSLDPDDFSSAMNRSEVDEYYVKPLEMSVIEDLVAKCQAKSDQ</sequence>
<feature type="domain" description="Response regulatory" evidence="2">
    <location>
        <begin position="1"/>
        <end position="118"/>
    </location>
</feature>
<dbReference type="PROSITE" id="PS50110">
    <property type="entry name" value="RESPONSE_REGULATORY"/>
    <property type="match status" value="1"/>
</dbReference>
<evidence type="ECO:0000259" key="2">
    <source>
        <dbReference type="PROSITE" id="PS50110"/>
    </source>
</evidence>
<dbReference type="EMBL" id="JAFKCT010000002">
    <property type="protein sequence ID" value="MBN7810799.1"/>
    <property type="molecule type" value="Genomic_DNA"/>
</dbReference>
<dbReference type="SUPFAM" id="SSF52172">
    <property type="entry name" value="CheY-like"/>
    <property type="match status" value="1"/>
</dbReference>
<dbReference type="Proteomes" id="UP000664317">
    <property type="component" value="Unassembled WGS sequence"/>
</dbReference>
<feature type="modified residue" description="4-aspartylphosphate" evidence="1">
    <location>
        <position position="48"/>
    </location>
</feature>
<protein>
    <submittedName>
        <fullName evidence="3">Response regulator</fullName>
    </submittedName>
</protein>
<dbReference type="Gene3D" id="3.40.50.2300">
    <property type="match status" value="1"/>
</dbReference>